<organism evidence="1 2">
    <name type="scientific">Flavobacterium johnsoniae (strain ATCC 17061 / DSM 2064 / JCM 8514 / BCRC 14874 / CCUG 350202 / NBRC 14942 / NCIMB 11054 / UW101)</name>
    <name type="common">Cytophaga johnsonae</name>
    <dbReference type="NCBI Taxonomy" id="376686"/>
    <lineage>
        <taxon>Bacteria</taxon>
        <taxon>Pseudomonadati</taxon>
        <taxon>Bacteroidota</taxon>
        <taxon>Flavobacteriia</taxon>
        <taxon>Flavobacteriales</taxon>
        <taxon>Flavobacteriaceae</taxon>
        <taxon>Flavobacterium</taxon>
    </lineage>
</organism>
<reference evidence="1 2" key="1">
    <citation type="journal article" date="2009" name="Appl. Environ. Microbiol.">
        <title>Novel features of the polysaccharide-digesting gliding bacterium Flavobacterium johnsoniae as revealed by genome sequence analysis.</title>
        <authorList>
            <person name="McBride M.J."/>
            <person name="Xie G."/>
            <person name="Martens E.C."/>
            <person name="Lapidus A."/>
            <person name="Henrissat B."/>
            <person name="Rhodes R.G."/>
            <person name="Goltsman E."/>
            <person name="Wang W."/>
            <person name="Xu J."/>
            <person name="Hunnicutt D.W."/>
            <person name="Staroscik A.M."/>
            <person name="Hoover T.R."/>
            <person name="Cheng Y.Q."/>
            <person name="Stein J.L."/>
        </authorList>
    </citation>
    <scope>NUCLEOTIDE SEQUENCE [LARGE SCALE GENOMIC DNA]</scope>
    <source>
        <strain evidence="2">ATCC 17061 / DSM 2064 / JCM 8514 / BCRC 14874 / CCUG 350202 / NBRC 14942 / NCIMB 11054 / UW101</strain>
    </source>
</reference>
<keyword evidence="2" id="KW-1185">Reference proteome</keyword>
<sequence length="145" mass="17240">MFKMKSYLIFNLNNKFISSRNTNLLHDFFTQFNISESLKNSILVRVNAEMNFELSVSELQQLELAASEKIDELVADAKFDPFKERLRRLYPLQYSADPFIWKGLTYYLYIKTNPIDSQISEIRSFLAHIKEFTNQNQPMKYTFKN</sequence>
<dbReference type="HOGENOM" id="CLU_1783991_0_0_10"/>
<evidence type="ECO:0000313" key="1">
    <source>
        <dbReference type="EMBL" id="ABQ05093.1"/>
    </source>
</evidence>
<dbReference type="KEGG" id="fjo:Fjoh_2063"/>
<dbReference type="EMBL" id="CP000685">
    <property type="protein sequence ID" value="ABQ05093.1"/>
    <property type="molecule type" value="Genomic_DNA"/>
</dbReference>
<dbReference type="AlphaFoldDB" id="A5FI69"/>
<accession>A5FI69</accession>
<dbReference type="STRING" id="376686.Fjoh_2063"/>
<name>A5FI69_FLAJ1</name>
<protein>
    <submittedName>
        <fullName evidence="1">Uncharacterized protein</fullName>
    </submittedName>
</protein>
<dbReference type="eggNOG" id="ENOG5034A49">
    <property type="taxonomic scope" value="Bacteria"/>
</dbReference>
<gene>
    <name evidence="1" type="ordered locus">Fjoh_2063</name>
</gene>
<evidence type="ECO:0000313" key="2">
    <source>
        <dbReference type="Proteomes" id="UP000006694"/>
    </source>
</evidence>
<dbReference type="Proteomes" id="UP000006694">
    <property type="component" value="Chromosome"/>
</dbReference>
<proteinExistence type="predicted"/>